<dbReference type="EMBL" id="JBGNUJ010000002">
    <property type="protein sequence ID" value="KAL3965194.1"/>
    <property type="molecule type" value="Genomic_DNA"/>
</dbReference>
<name>A0ACC4E976_PURLI</name>
<accession>A0ACC4E976</accession>
<evidence type="ECO:0000313" key="1">
    <source>
        <dbReference type="EMBL" id="KAL3965194.1"/>
    </source>
</evidence>
<gene>
    <name evidence="1" type="ORF">ACCO45_002198</name>
</gene>
<sequence length="119" mass="13009">MLAARSGERSGARNSSHEEGSRAARVDGFSTQEMRRPRFLVPLSSSRRRRRLRFPRRPSSPLHRPFGDVGARLKSHGAVGGSSGISKSSSRLENGPWPMLWDAAEVAQDDAANDGRVAN</sequence>
<keyword evidence="2" id="KW-1185">Reference proteome</keyword>
<comment type="caution">
    <text evidence="1">The sequence shown here is derived from an EMBL/GenBank/DDBJ whole genome shotgun (WGS) entry which is preliminary data.</text>
</comment>
<proteinExistence type="predicted"/>
<reference evidence="1" key="1">
    <citation type="submission" date="2024-12" db="EMBL/GenBank/DDBJ databases">
        <title>Comparative genomics and development of molecular markers within Purpureocillium lilacinum and among Purpureocillium species.</title>
        <authorList>
            <person name="Yeh Z.-Y."/>
            <person name="Ni N.-T."/>
            <person name="Lo P.-H."/>
            <person name="Mushyakhwo K."/>
            <person name="Lin C.-F."/>
            <person name="Nai Y.-S."/>
        </authorList>
    </citation>
    <scope>NUCLEOTIDE SEQUENCE</scope>
    <source>
        <strain evidence="1">NCHU-NPUST-175</strain>
    </source>
</reference>
<evidence type="ECO:0000313" key="2">
    <source>
        <dbReference type="Proteomes" id="UP001638806"/>
    </source>
</evidence>
<dbReference type="Proteomes" id="UP001638806">
    <property type="component" value="Unassembled WGS sequence"/>
</dbReference>
<protein>
    <submittedName>
        <fullName evidence="1">Uncharacterized protein</fullName>
    </submittedName>
</protein>
<organism evidence="1 2">
    <name type="scientific">Purpureocillium lilacinum</name>
    <name type="common">Paecilomyces lilacinus</name>
    <dbReference type="NCBI Taxonomy" id="33203"/>
    <lineage>
        <taxon>Eukaryota</taxon>
        <taxon>Fungi</taxon>
        <taxon>Dikarya</taxon>
        <taxon>Ascomycota</taxon>
        <taxon>Pezizomycotina</taxon>
        <taxon>Sordariomycetes</taxon>
        <taxon>Hypocreomycetidae</taxon>
        <taxon>Hypocreales</taxon>
        <taxon>Ophiocordycipitaceae</taxon>
        <taxon>Purpureocillium</taxon>
    </lineage>
</organism>